<evidence type="ECO:0000313" key="1">
    <source>
        <dbReference type="EMBL" id="MEQ4486402.1"/>
    </source>
</evidence>
<gene>
    <name evidence="1" type="ORF">QJS35_28925</name>
</gene>
<reference evidence="1 2" key="1">
    <citation type="journal article" date="2023" name="Genome Announc.">
        <title>Pan-Genome Analyses of the Genus Cohnella and Proposal of the Novel Species Cohnella silvisoli sp. nov., Isolated from Forest Soil.</title>
        <authorList>
            <person name="Wang C."/>
            <person name="Mao L."/>
            <person name="Bao G."/>
            <person name="Zhu H."/>
        </authorList>
    </citation>
    <scope>NUCLEOTIDE SEQUENCE [LARGE SCALE GENOMIC DNA]</scope>
    <source>
        <strain evidence="1 2">NL03-T5-1</strain>
    </source>
</reference>
<comment type="caution">
    <text evidence="1">The sequence shown here is derived from an EMBL/GenBank/DDBJ whole genome shotgun (WGS) entry which is preliminary data.</text>
</comment>
<dbReference type="Gene3D" id="3.30.2220.30">
    <property type="match status" value="1"/>
</dbReference>
<dbReference type="Proteomes" id="UP001493487">
    <property type="component" value="Unassembled WGS sequence"/>
</dbReference>
<dbReference type="InterPro" id="IPR038559">
    <property type="entry name" value="XkdN-like_sf"/>
</dbReference>
<evidence type="ECO:0008006" key="3">
    <source>
        <dbReference type="Google" id="ProtNLM"/>
    </source>
</evidence>
<proteinExistence type="predicted"/>
<evidence type="ECO:0000313" key="2">
    <source>
        <dbReference type="Proteomes" id="UP001493487"/>
    </source>
</evidence>
<dbReference type="InterPro" id="IPR014986">
    <property type="entry name" value="XkdN-like"/>
</dbReference>
<sequence>MENQNMSEEQVLQQLLAADSIPERTVRIQRIGIPITLRGLTGKEVYALRERATERRGKRGQESERIDDEQFNVSLIATSTVTPNWGDPQLLAKYKASSAEEVIKRILLAGELGSLGDAVLDISGFNTELEDVKN</sequence>
<organism evidence="1 2">
    <name type="scientific">Cohnella silvisoli</name>
    <dbReference type="NCBI Taxonomy" id="2873699"/>
    <lineage>
        <taxon>Bacteria</taxon>
        <taxon>Bacillati</taxon>
        <taxon>Bacillota</taxon>
        <taxon>Bacilli</taxon>
        <taxon>Bacillales</taxon>
        <taxon>Paenibacillaceae</taxon>
        <taxon>Cohnella</taxon>
    </lineage>
</organism>
<dbReference type="RefSeq" id="WP_232189491.1">
    <property type="nucleotide sequence ID" value="NZ_JAIOAP010000020.1"/>
</dbReference>
<dbReference type="Pfam" id="PF08890">
    <property type="entry name" value="Phage_TAC_5"/>
    <property type="match status" value="1"/>
</dbReference>
<protein>
    <recommendedName>
        <fullName evidence="3">XkdN-like protein</fullName>
    </recommendedName>
</protein>
<accession>A0ABV1L296</accession>
<dbReference type="EMBL" id="JASKHM010000021">
    <property type="protein sequence ID" value="MEQ4486402.1"/>
    <property type="molecule type" value="Genomic_DNA"/>
</dbReference>
<keyword evidence="2" id="KW-1185">Reference proteome</keyword>
<name>A0ABV1L296_9BACL</name>